<feature type="signal peptide" evidence="1">
    <location>
        <begin position="1"/>
        <end position="20"/>
    </location>
</feature>
<reference evidence="2 3" key="1">
    <citation type="journal article" date="2013" name="Genome Announc.">
        <title>Draft Genome Sequence of the Cellulolytic, Mesophilic, Anaerobic Bacterium Clostridium termitidis Strain CT1112 (DSM 5398).</title>
        <authorList>
            <person name="Lal S."/>
            <person name="Ramachandran U."/>
            <person name="Zhang X."/>
            <person name="Munir R."/>
            <person name="Sparling R."/>
            <person name="Levin D.B."/>
        </authorList>
    </citation>
    <scope>NUCLEOTIDE SEQUENCE [LARGE SCALE GENOMIC DNA]</scope>
    <source>
        <strain evidence="2 3">CT1112</strain>
    </source>
</reference>
<dbReference type="Proteomes" id="UP000014155">
    <property type="component" value="Unassembled WGS sequence"/>
</dbReference>
<feature type="chain" id="PRO_5004497419" evidence="1">
    <location>
        <begin position="21"/>
        <end position="132"/>
    </location>
</feature>
<evidence type="ECO:0000313" key="3">
    <source>
        <dbReference type="Proteomes" id="UP000014155"/>
    </source>
</evidence>
<protein>
    <submittedName>
        <fullName evidence="2">Uncharacterized protein</fullName>
    </submittedName>
</protein>
<accession>S0FXN4</accession>
<comment type="caution">
    <text evidence="2">The sequence shown here is derived from an EMBL/GenBank/DDBJ whole genome shotgun (WGS) entry which is preliminary data.</text>
</comment>
<dbReference type="STRING" id="1195236.CTER_0880"/>
<evidence type="ECO:0000256" key="1">
    <source>
        <dbReference type="SAM" id="SignalP"/>
    </source>
</evidence>
<keyword evidence="3" id="KW-1185">Reference proteome</keyword>
<evidence type="ECO:0000313" key="2">
    <source>
        <dbReference type="EMBL" id="EMS73323.1"/>
    </source>
</evidence>
<organism evidence="2 3">
    <name type="scientific">Ruminiclostridium cellobioparum subsp. termitidis CT1112</name>
    <dbReference type="NCBI Taxonomy" id="1195236"/>
    <lineage>
        <taxon>Bacteria</taxon>
        <taxon>Bacillati</taxon>
        <taxon>Bacillota</taxon>
        <taxon>Clostridia</taxon>
        <taxon>Eubacteriales</taxon>
        <taxon>Oscillospiraceae</taxon>
        <taxon>Ruminiclostridium</taxon>
    </lineage>
</organism>
<name>S0FXN4_RUMCE</name>
<dbReference type="PATRIC" id="fig|1195236.3.peg.1172"/>
<keyword evidence="1" id="KW-0732">Signal</keyword>
<dbReference type="EMBL" id="AORV01000021">
    <property type="protein sequence ID" value="EMS73323.1"/>
    <property type="molecule type" value="Genomic_DNA"/>
</dbReference>
<proteinExistence type="predicted"/>
<gene>
    <name evidence="2" type="ORF">CTER_0880</name>
</gene>
<sequence length="132" mass="14770">MKRILPCLLCVSLLFNVFFAVNKVNESRQVMQQNNLLAQADGNQIQVIAKRPYIKRGEVGVLALRCTPNNNCRIICSYRIRGQDFTTTRNIVAGNDGSVLCTWKVDKNTDTGTYQIEVVSGGSRLVTNYVVQ</sequence>
<dbReference type="AlphaFoldDB" id="S0FXN4"/>